<feature type="domain" description="Fibronectin type-III" evidence="11">
    <location>
        <begin position="395"/>
        <end position="502"/>
    </location>
</feature>
<evidence type="ECO:0000256" key="10">
    <source>
        <dbReference type="SAM" id="SignalP"/>
    </source>
</evidence>
<dbReference type="EMBL" id="JARAKH010000023">
    <property type="protein sequence ID" value="KAK8391851.1"/>
    <property type="molecule type" value="Genomic_DNA"/>
</dbReference>
<feature type="region of interest" description="Disordered" evidence="8">
    <location>
        <begin position="367"/>
        <end position="393"/>
    </location>
</feature>
<comment type="subcellular location">
    <subcellularLocation>
        <location evidence="1">Membrane</location>
        <topology evidence="1">Single-pass type I membrane protein</topology>
    </subcellularLocation>
</comment>
<feature type="region of interest" description="Disordered" evidence="8">
    <location>
        <begin position="757"/>
        <end position="780"/>
    </location>
</feature>
<keyword evidence="10" id="KW-0732">Signal</keyword>
<feature type="region of interest" description="Disordered" evidence="8">
    <location>
        <begin position="1325"/>
        <end position="1357"/>
    </location>
</feature>
<evidence type="ECO:0000256" key="9">
    <source>
        <dbReference type="SAM" id="Phobius"/>
    </source>
</evidence>
<keyword evidence="5" id="KW-1015">Disulfide bond</keyword>
<evidence type="ECO:0000313" key="13">
    <source>
        <dbReference type="Proteomes" id="UP001487740"/>
    </source>
</evidence>
<evidence type="ECO:0000256" key="1">
    <source>
        <dbReference type="ARBA" id="ARBA00004479"/>
    </source>
</evidence>
<dbReference type="Gene3D" id="2.60.40.10">
    <property type="entry name" value="Immunoglobulins"/>
    <property type="match status" value="2"/>
</dbReference>
<gene>
    <name evidence="12" type="ORF">O3P69_017457</name>
</gene>
<keyword evidence="13" id="KW-1185">Reference proteome</keyword>
<evidence type="ECO:0000259" key="11">
    <source>
        <dbReference type="PROSITE" id="PS50853"/>
    </source>
</evidence>
<protein>
    <recommendedName>
        <fullName evidence="11">Fibronectin type-III domain-containing protein</fullName>
    </recommendedName>
</protein>
<evidence type="ECO:0000256" key="6">
    <source>
        <dbReference type="ARBA" id="ARBA00023170"/>
    </source>
</evidence>
<evidence type="ECO:0000256" key="8">
    <source>
        <dbReference type="SAM" id="MobiDB-lite"/>
    </source>
</evidence>
<keyword evidence="3 9" id="KW-1133">Transmembrane helix</keyword>
<feature type="compositionally biased region" description="Basic and acidic residues" evidence="8">
    <location>
        <begin position="1043"/>
        <end position="1056"/>
    </location>
</feature>
<feature type="compositionally biased region" description="Acidic residues" evidence="8">
    <location>
        <begin position="1396"/>
        <end position="1405"/>
    </location>
</feature>
<dbReference type="Proteomes" id="UP001487740">
    <property type="component" value="Unassembled WGS sequence"/>
</dbReference>
<feature type="compositionally biased region" description="Gly residues" evidence="8">
    <location>
        <begin position="914"/>
        <end position="925"/>
    </location>
</feature>
<keyword evidence="6" id="KW-0675">Receptor</keyword>
<dbReference type="CDD" id="cd00063">
    <property type="entry name" value="FN3"/>
    <property type="match status" value="1"/>
</dbReference>
<dbReference type="InterPro" id="IPR036116">
    <property type="entry name" value="FN3_sf"/>
</dbReference>
<feature type="domain" description="Fibronectin type-III" evidence="11">
    <location>
        <begin position="609"/>
        <end position="710"/>
    </location>
</feature>
<dbReference type="SUPFAM" id="SSF49265">
    <property type="entry name" value="Fibronectin type III"/>
    <property type="match status" value="1"/>
</dbReference>
<feature type="compositionally biased region" description="Low complexity" evidence="8">
    <location>
        <begin position="1008"/>
        <end position="1019"/>
    </location>
</feature>
<feature type="chain" id="PRO_5044717045" description="Fibronectin type-III domain-containing protein" evidence="10">
    <location>
        <begin position="20"/>
        <end position="1425"/>
    </location>
</feature>
<feature type="compositionally biased region" description="Basic and acidic residues" evidence="8">
    <location>
        <begin position="1372"/>
        <end position="1395"/>
    </location>
</feature>
<evidence type="ECO:0000256" key="4">
    <source>
        <dbReference type="ARBA" id="ARBA00023136"/>
    </source>
</evidence>
<sequence length="1425" mass="152470">MRLGAWAWLLCLAVTASEGSEEGVLTKDLVPYSSATVLSRSPRAVCSSTITITPSNDDLYWHVGNVQDVWCSVVAQNDSSVAAKNLVFFKGTDRLQHQVVNSTTIRTTLNLTQPEKFKLMCTDQNGNLCMAQVKIGYEPLDVEDLKCISHNWEFFSCTWKLPNNPVQDVANEYVAYLISTVDPSKRSLCDCNGYTPLLDDTCSCHDTCCLWSGESYFNTDRKVEVMFLASNELGSANFSHTFDNYAVVVPAAMSSVSVAGVPGRREAVVGWTLPPPMGTFAEAAAGVVVRVDHRLAEGVESPLSPSPPPSPTAAAAAAAAGDWILGTLLPCHNDTCKTGQHRILLEFWWRRFEVRVLLRSAAAPAPLEEDDSWSDWEPRNVTTPPSVPDAPPAVGPGTFQVTQRGFPSLCDLTLTWQQVPPLLHNGPDFGYLVQVCGTPRGDEGEGEGEEVLAQIAVSETFVVFRNLSTAAPYTLRVAARNSEGHSSTWSAVGVRPGRPAPPLLPVVVLHAGEGQDALYELRWRPGDTPRHTVYVCTGAQEGTNPCTGQLAWTSVDNSSSANFTLRDFGLQGAAGQVTFALSQEDQVGTSSGLAWDRCVTPQLFTTALAPPKLEDAPLAGSSWVELPWSLDCRSWAGVVEATEASYCRGGHRYPSNCTAEVMFATGDAWQEPFTLNDLDSDAQYTAWLRIQYRSGRSQWSEGVTFTTSTPGVEAWLIVVLVTVGLICTVAVLLVLVYSKRKFVDNLKKLRLQPSLPSGLVTERQPGSQGSGGGGEGCADGTAVSENTVSAFVRNPGYSHILPTLFGRRPSLTLEEERNSEVSGRGVAQEGTVGPSAHQHRAEADDNAHNTAAERAATDEGNEVPCGASSSTLVPLLKRAAPTYVTPYFSESESESRDACPTEPLFPRSQAAQQAGGGGGGGGGGYVPPSECHRLPGTSGNMAVQHGDDTGAAGQSYVQADAFPHATVSPDAADARNTPAEDHWYMGLDSPVVGGDSARSQDPPDPTHDPVTSVTRVTPVTPTPDSPAPSHDPGVPSLIPMSLRGDEKNAEAKEQEKPSYVALPDAQLSMKWLKGDHATAGDNEPSYVALPDAQLSMKWLEGDHATAGDNEPSYVALPDAQLSMKWLEGDHATAGDNEPSYVALPDAQLSMKWLKGDHATAGDNEPSYVALPDAQLSMNWQGGGHAAPGDGKLCAKEGERHEKPPCLPSGTPAPGYTAVQPPDFGKPAEESTRLMAEDLERKPHLPDANFLSALLPRPQHALVVPHPTVSAAFPAVIPGALEVPNVAHKLDVPSTSEIPSEAQEHCNFLSSTAEVGGYLPLLGLATDDKSDSRTTRNSWFTSLQPSKPLTSSTPSQHPATGISFVMLSNLFSRGDKSDEPDVKESEVNARSDTDERTENEENEAAENENQAFGDLPKGYSRVGDEE</sequence>
<organism evidence="12 13">
    <name type="scientific">Scylla paramamosain</name>
    <name type="common">Mud crab</name>
    <dbReference type="NCBI Taxonomy" id="85552"/>
    <lineage>
        <taxon>Eukaryota</taxon>
        <taxon>Metazoa</taxon>
        <taxon>Ecdysozoa</taxon>
        <taxon>Arthropoda</taxon>
        <taxon>Crustacea</taxon>
        <taxon>Multicrustacea</taxon>
        <taxon>Malacostraca</taxon>
        <taxon>Eumalacostraca</taxon>
        <taxon>Eucarida</taxon>
        <taxon>Decapoda</taxon>
        <taxon>Pleocyemata</taxon>
        <taxon>Brachyura</taxon>
        <taxon>Eubrachyura</taxon>
        <taxon>Portunoidea</taxon>
        <taxon>Portunidae</taxon>
        <taxon>Portuninae</taxon>
        <taxon>Scylla</taxon>
    </lineage>
</organism>
<name>A0AAW0TWJ5_SCYPA</name>
<dbReference type="GO" id="GO:0004896">
    <property type="term" value="F:cytokine receptor activity"/>
    <property type="evidence" value="ECO:0007669"/>
    <property type="project" value="TreeGrafter"/>
</dbReference>
<feature type="region of interest" description="Disordered" evidence="8">
    <location>
        <begin position="986"/>
        <end position="1057"/>
    </location>
</feature>
<evidence type="ECO:0000256" key="7">
    <source>
        <dbReference type="ARBA" id="ARBA00023180"/>
    </source>
</evidence>
<feature type="transmembrane region" description="Helical" evidence="9">
    <location>
        <begin position="714"/>
        <end position="738"/>
    </location>
</feature>
<comment type="caution">
    <text evidence="12">The sequence shown here is derived from an EMBL/GenBank/DDBJ whole genome shotgun (WGS) entry which is preliminary data.</text>
</comment>
<proteinExistence type="predicted"/>
<keyword evidence="2 9" id="KW-0812">Transmembrane</keyword>
<evidence type="ECO:0000313" key="12">
    <source>
        <dbReference type="EMBL" id="KAK8391850.1"/>
    </source>
</evidence>
<dbReference type="PANTHER" id="PTHR23037">
    <property type="entry name" value="CYTOKINE RECEPTOR"/>
    <property type="match status" value="1"/>
</dbReference>
<keyword evidence="4 9" id="KW-0472">Membrane</keyword>
<feature type="compositionally biased region" description="Polar residues" evidence="8">
    <location>
        <begin position="1334"/>
        <end position="1357"/>
    </location>
</feature>
<feature type="region of interest" description="Disordered" evidence="8">
    <location>
        <begin position="814"/>
        <end position="849"/>
    </location>
</feature>
<reference evidence="12 13" key="1">
    <citation type="submission" date="2023-03" db="EMBL/GenBank/DDBJ databases">
        <title>High-quality genome of Scylla paramamosain provides insights in environmental adaptation.</title>
        <authorList>
            <person name="Zhang L."/>
        </authorList>
    </citation>
    <scope>NUCLEOTIDE SEQUENCE [LARGE SCALE GENOMIC DNA]</scope>
    <source>
        <strain evidence="12">LZ_2023a</strain>
        <tissue evidence="12">Muscle</tissue>
    </source>
</reference>
<dbReference type="InterPro" id="IPR003961">
    <property type="entry name" value="FN3_dom"/>
</dbReference>
<dbReference type="PANTHER" id="PTHR23037:SF35">
    <property type="entry name" value="FIBRONECTIN TYPE-III DOMAIN-CONTAINING PROTEIN"/>
    <property type="match status" value="1"/>
</dbReference>
<accession>A0AAW0TWJ5</accession>
<feature type="compositionally biased region" description="Gly residues" evidence="8">
    <location>
        <begin position="768"/>
        <end position="777"/>
    </location>
</feature>
<keyword evidence="7" id="KW-0325">Glycoprotein</keyword>
<evidence type="ECO:0000256" key="3">
    <source>
        <dbReference type="ARBA" id="ARBA00022989"/>
    </source>
</evidence>
<dbReference type="GO" id="GO:0009897">
    <property type="term" value="C:external side of plasma membrane"/>
    <property type="evidence" value="ECO:0007669"/>
    <property type="project" value="TreeGrafter"/>
</dbReference>
<evidence type="ECO:0000256" key="2">
    <source>
        <dbReference type="ARBA" id="ARBA00022692"/>
    </source>
</evidence>
<feature type="region of interest" description="Disordered" evidence="8">
    <location>
        <begin position="1372"/>
        <end position="1425"/>
    </location>
</feature>
<dbReference type="PROSITE" id="PS50853">
    <property type="entry name" value="FN3"/>
    <property type="match status" value="2"/>
</dbReference>
<dbReference type="InterPro" id="IPR013783">
    <property type="entry name" value="Ig-like_fold"/>
</dbReference>
<evidence type="ECO:0000256" key="5">
    <source>
        <dbReference type="ARBA" id="ARBA00023157"/>
    </source>
</evidence>
<feature type="region of interest" description="Disordered" evidence="8">
    <location>
        <begin position="909"/>
        <end position="937"/>
    </location>
</feature>
<dbReference type="EMBL" id="JARAKH010000023">
    <property type="protein sequence ID" value="KAK8391850.1"/>
    <property type="molecule type" value="Genomic_DNA"/>
</dbReference>
<dbReference type="SMART" id="SM00060">
    <property type="entry name" value="FN3"/>
    <property type="match status" value="2"/>
</dbReference>
<feature type="signal peptide" evidence="10">
    <location>
        <begin position="1"/>
        <end position="19"/>
    </location>
</feature>